<dbReference type="Proteomes" id="UP000281726">
    <property type="component" value="Unassembled WGS sequence"/>
</dbReference>
<keyword evidence="2" id="KW-1133">Transmembrane helix</keyword>
<feature type="region of interest" description="Disordered" evidence="1">
    <location>
        <begin position="1"/>
        <end position="51"/>
    </location>
</feature>
<keyword evidence="5" id="KW-1185">Reference proteome</keyword>
<feature type="region of interest" description="Disordered" evidence="1">
    <location>
        <begin position="95"/>
        <end position="136"/>
    </location>
</feature>
<comment type="caution">
    <text evidence="4">The sequence shown here is derived from an EMBL/GenBank/DDBJ whole genome shotgun (WGS) entry which is preliminary data.</text>
</comment>
<sequence>MTPGPEDETRALPPDRAAPADRTAPLPPGLSAPPAWSGRAEVPSPRPEDYREPADWYAEEAAGRPWWLPILWGVLALLLLALLGGGLWLALRSADDEPAPPVTPSVSPTRASPRTEAPTTSAAPTTGSPSAAPTTAAAEVPMPPVVNLPLATAQAILDRTGLAYEVEYRISDRPAGTVLETDPEAGEPVSEDEEVTLVVSRGEPTPESPTGTASAEPTPTG</sequence>
<dbReference type="EMBL" id="RBAK01000005">
    <property type="protein sequence ID" value="RKN46500.1"/>
    <property type="molecule type" value="Genomic_DNA"/>
</dbReference>
<feature type="region of interest" description="Disordered" evidence="1">
    <location>
        <begin position="173"/>
        <end position="221"/>
    </location>
</feature>
<evidence type="ECO:0000313" key="5">
    <source>
        <dbReference type="Proteomes" id="UP000281726"/>
    </source>
</evidence>
<dbReference type="PROSITE" id="PS51178">
    <property type="entry name" value="PASTA"/>
    <property type="match status" value="1"/>
</dbReference>
<keyword evidence="2" id="KW-0472">Membrane</keyword>
<evidence type="ECO:0000256" key="1">
    <source>
        <dbReference type="SAM" id="MobiDB-lite"/>
    </source>
</evidence>
<feature type="compositionally biased region" description="Low complexity" evidence="1">
    <location>
        <begin position="104"/>
        <end position="136"/>
    </location>
</feature>
<protein>
    <submittedName>
        <fullName evidence="4">PASTA domain-containing protein</fullName>
    </submittedName>
</protein>
<keyword evidence="2" id="KW-0812">Transmembrane</keyword>
<proteinExistence type="predicted"/>
<feature type="compositionally biased region" description="Polar residues" evidence="1">
    <location>
        <begin position="208"/>
        <end position="221"/>
    </location>
</feature>
<dbReference type="InterPro" id="IPR005543">
    <property type="entry name" value="PASTA_dom"/>
</dbReference>
<dbReference type="AlphaFoldDB" id="A0A3A9ZE07"/>
<evidence type="ECO:0000313" key="4">
    <source>
        <dbReference type="EMBL" id="RKN46500.1"/>
    </source>
</evidence>
<dbReference type="RefSeq" id="WP_120729281.1">
    <property type="nucleotide sequence ID" value="NZ_RBAK01000005.1"/>
</dbReference>
<feature type="domain" description="PASTA" evidence="3">
    <location>
        <begin position="136"/>
        <end position="201"/>
    </location>
</feature>
<dbReference type="CDD" id="cd06577">
    <property type="entry name" value="PASTA_pknB"/>
    <property type="match status" value="1"/>
</dbReference>
<dbReference type="Gene3D" id="3.30.10.20">
    <property type="match status" value="1"/>
</dbReference>
<feature type="compositionally biased region" description="Acidic residues" evidence="1">
    <location>
        <begin position="181"/>
        <end position="195"/>
    </location>
</feature>
<dbReference type="SMART" id="SM00740">
    <property type="entry name" value="PASTA"/>
    <property type="match status" value="1"/>
</dbReference>
<feature type="transmembrane region" description="Helical" evidence="2">
    <location>
        <begin position="66"/>
        <end position="91"/>
    </location>
</feature>
<dbReference type="Pfam" id="PF03793">
    <property type="entry name" value="PASTA"/>
    <property type="match status" value="1"/>
</dbReference>
<organism evidence="4 5">
    <name type="scientific">Micromonospora endolithica</name>
    <dbReference type="NCBI Taxonomy" id="230091"/>
    <lineage>
        <taxon>Bacteria</taxon>
        <taxon>Bacillati</taxon>
        <taxon>Actinomycetota</taxon>
        <taxon>Actinomycetes</taxon>
        <taxon>Micromonosporales</taxon>
        <taxon>Micromonosporaceae</taxon>
        <taxon>Micromonospora</taxon>
    </lineage>
</organism>
<dbReference type="OrthoDB" id="3402335at2"/>
<accession>A0A3A9ZE07</accession>
<name>A0A3A9ZE07_9ACTN</name>
<feature type="compositionally biased region" description="Low complexity" evidence="1">
    <location>
        <begin position="11"/>
        <end position="24"/>
    </location>
</feature>
<evidence type="ECO:0000256" key="2">
    <source>
        <dbReference type="SAM" id="Phobius"/>
    </source>
</evidence>
<reference evidence="4 5" key="1">
    <citation type="journal article" date="2004" name="Syst. Appl. Microbiol.">
        <title>Cryptoendolithic actinomycetes from antarctic sandstone rock samples: Micromonospora endolithica sp. nov. and two isolates related to Micromonospora coerulea Jensen 1932.</title>
        <authorList>
            <person name="Hirsch P."/>
            <person name="Mevs U."/>
            <person name="Kroppenstedt R.M."/>
            <person name="Schumann P."/>
            <person name="Stackebrandt E."/>
        </authorList>
    </citation>
    <scope>NUCLEOTIDE SEQUENCE [LARGE SCALE GENOMIC DNA]</scope>
    <source>
        <strain evidence="4 5">JCM 12677</strain>
    </source>
</reference>
<gene>
    <name evidence="4" type="ORF">D7223_15925</name>
</gene>
<evidence type="ECO:0000259" key="3">
    <source>
        <dbReference type="PROSITE" id="PS51178"/>
    </source>
</evidence>